<dbReference type="Gene3D" id="2.40.160.20">
    <property type="match status" value="1"/>
</dbReference>
<reference evidence="2" key="1">
    <citation type="journal article" date="2019" name="Int. J. Syst. Evol. Microbiol.">
        <title>The Global Catalogue of Microorganisms (GCM) 10K type strain sequencing project: providing services to taxonomists for standard genome sequencing and annotation.</title>
        <authorList>
            <consortium name="The Broad Institute Genomics Platform"/>
            <consortium name="The Broad Institute Genome Sequencing Center for Infectious Disease"/>
            <person name="Wu L."/>
            <person name="Ma J."/>
        </authorList>
    </citation>
    <scope>NUCLEOTIDE SEQUENCE [LARGE SCALE GENOMIC DNA]</scope>
    <source>
        <strain evidence="2">CCUG 48316</strain>
    </source>
</reference>
<comment type="caution">
    <text evidence="1">The sequence shown here is derived from an EMBL/GenBank/DDBJ whole genome shotgun (WGS) entry which is preliminary data.</text>
</comment>
<sequence>MTGSATFRPLVVGLALLCGGGPAAAQFVPFSLGFGPLPAFAWPASESEGLSRWEGSYARLSTGFEAVSSKRFGGYSGPTLGFEGGRFWQEGRFVYGISGGVDTLIQTGGSLDPGFGRLAYSRDLAGAVHAQVGALLTPNVLLYGKVGAWAVHETLRVGPTAVSQPFTRDDIAVRPDARVGVEWALTDRLTLGVEAGVVGNRLR</sequence>
<organism evidence="1 2">
    <name type="scientific">Methylobacterium komagatae</name>
    <dbReference type="NCBI Taxonomy" id="374425"/>
    <lineage>
        <taxon>Bacteria</taxon>
        <taxon>Pseudomonadati</taxon>
        <taxon>Pseudomonadota</taxon>
        <taxon>Alphaproteobacteria</taxon>
        <taxon>Hyphomicrobiales</taxon>
        <taxon>Methylobacteriaceae</taxon>
        <taxon>Methylobacterium</taxon>
    </lineage>
</organism>
<evidence type="ECO:0000313" key="2">
    <source>
        <dbReference type="Proteomes" id="UP001596292"/>
    </source>
</evidence>
<name>A0ABW2BE20_9HYPH</name>
<proteinExistence type="predicted"/>
<gene>
    <name evidence="1" type="ORF">ACFQE0_02705</name>
</gene>
<accession>A0ABW2BE20</accession>
<evidence type="ECO:0000313" key="1">
    <source>
        <dbReference type="EMBL" id="MFC6788628.1"/>
    </source>
</evidence>
<protein>
    <submittedName>
        <fullName evidence="1">Outer membrane protein</fullName>
    </submittedName>
</protein>
<keyword evidence="2" id="KW-1185">Reference proteome</keyword>
<dbReference type="EMBL" id="JBHSWN010000001">
    <property type="protein sequence ID" value="MFC6788628.1"/>
    <property type="molecule type" value="Genomic_DNA"/>
</dbReference>
<dbReference type="Proteomes" id="UP001596292">
    <property type="component" value="Unassembled WGS sequence"/>
</dbReference>
<dbReference type="RefSeq" id="WP_378966833.1">
    <property type="nucleotide sequence ID" value="NZ_JBHSWN010000001.1"/>
</dbReference>
<dbReference type="InterPro" id="IPR011250">
    <property type="entry name" value="OMP/PagP_B-barrel"/>
</dbReference>
<dbReference type="SUPFAM" id="SSF56925">
    <property type="entry name" value="OMPA-like"/>
    <property type="match status" value="1"/>
</dbReference>